<proteinExistence type="predicted"/>
<dbReference type="GeneID" id="91104463"/>
<dbReference type="RefSeq" id="XP_066085528.1">
    <property type="nucleotide sequence ID" value="XM_066229431.1"/>
</dbReference>
<organism evidence="2 3">
    <name type="scientific">Kwoniella europaea PYCC6329</name>
    <dbReference type="NCBI Taxonomy" id="1423913"/>
    <lineage>
        <taxon>Eukaryota</taxon>
        <taxon>Fungi</taxon>
        <taxon>Dikarya</taxon>
        <taxon>Basidiomycota</taxon>
        <taxon>Agaricomycotina</taxon>
        <taxon>Tremellomycetes</taxon>
        <taxon>Tremellales</taxon>
        <taxon>Cryptococcaceae</taxon>
        <taxon>Kwoniella</taxon>
    </lineage>
</organism>
<feature type="compositionally biased region" description="Acidic residues" evidence="1">
    <location>
        <begin position="227"/>
        <end position="239"/>
    </location>
</feature>
<dbReference type="AlphaFoldDB" id="A0AAX4KMA9"/>
<accession>A0AAX4KMA9</accession>
<protein>
    <submittedName>
        <fullName evidence="2">Uncharacterized protein</fullName>
    </submittedName>
</protein>
<feature type="compositionally biased region" description="Polar residues" evidence="1">
    <location>
        <begin position="215"/>
        <end position="225"/>
    </location>
</feature>
<reference evidence="2 3" key="1">
    <citation type="submission" date="2024-01" db="EMBL/GenBank/DDBJ databases">
        <title>Comparative genomics of Cryptococcus and Kwoniella reveals pathogenesis evolution and contrasting modes of karyotype evolution via chromosome fusion or intercentromeric recombination.</title>
        <authorList>
            <person name="Coelho M.A."/>
            <person name="David-Palma M."/>
            <person name="Shea T."/>
            <person name="Bowers K."/>
            <person name="McGinley-Smith S."/>
            <person name="Mohammad A.W."/>
            <person name="Gnirke A."/>
            <person name="Yurkov A.M."/>
            <person name="Nowrousian M."/>
            <person name="Sun S."/>
            <person name="Cuomo C.A."/>
            <person name="Heitman J."/>
        </authorList>
    </citation>
    <scope>NUCLEOTIDE SEQUENCE [LARGE SCALE GENOMIC DNA]</scope>
    <source>
        <strain evidence="2 3">PYCC6329</strain>
    </source>
</reference>
<keyword evidence="3" id="KW-1185">Reference proteome</keyword>
<sequence>MSDLSQAIARFKNTSTQLDLLTRVESALTAAWPLPSRNSQEYFEARKLLSDQKVYNTLRDANQNVHSVLNDHYFPRLTRDDSSLVQRVDRAMNLSVRALTTDTIVYPERLELMNLLEDEEVKTGIKQRDKTAYNRIMTGYGGGVKNTWQWTTRGGPPRIGEDPSYGCRSTTTTRYLADGSVGVRDWSANVTLPTPDIVLASLSQTLRNLMGRADTQPSAVTSQGSAADDEVESEGEYVDSQEYKDSANDSIDSQA</sequence>
<dbReference type="EMBL" id="CP144089">
    <property type="protein sequence ID" value="WWD07561.1"/>
    <property type="molecule type" value="Genomic_DNA"/>
</dbReference>
<gene>
    <name evidence="2" type="ORF">V865_005662</name>
</gene>
<feature type="region of interest" description="Disordered" evidence="1">
    <location>
        <begin position="213"/>
        <end position="255"/>
    </location>
</feature>
<evidence type="ECO:0000313" key="3">
    <source>
        <dbReference type="Proteomes" id="UP001358614"/>
    </source>
</evidence>
<evidence type="ECO:0000313" key="2">
    <source>
        <dbReference type="EMBL" id="WWD07561.1"/>
    </source>
</evidence>
<name>A0AAX4KMA9_9TREE</name>
<dbReference type="KEGG" id="ker:91104463"/>
<evidence type="ECO:0000256" key="1">
    <source>
        <dbReference type="SAM" id="MobiDB-lite"/>
    </source>
</evidence>
<dbReference type="Proteomes" id="UP001358614">
    <property type="component" value="Chromosome 1"/>
</dbReference>